<dbReference type="GO" id="GO:0015628">
    <property type="term" value="P:protein secretion by the type II secretion system"/>
    <property type="evidence" value="ECO:0007669"/>
    <property type="project" value="TreeGrafter"/>
</dbReference>
<feature type="transmembrane region" description="Helical" evidence="1">
    <location>
        <begin position="12"/>
        <end position="37"/>
    </location>
</feature>
<dbReference type="SMART" id="SM00278">
    <property type="entry name" value="HhH1"/>
    <property type="match status" value="2"/>
</dbReference>
<sequence>MEKIQQIKTWMLDHLFALKIGLAVLGIGLIFSSLVFARSSAVSEEIPSLAVDSTLFNEDSSEEKSRKEDVEVPDEKMVVDVKGAVLNPGVYSVKEEMRLIDAIELAGGFLTEADSVGLNLSLRLQDQMVIYVPLIGEEPKFEEVDREENVKQKDQNSEVEAKLNINQAEANELQTLTGIGAKKAQMIVEYRQENGSFQSIEDLKKISGIGEKIFEGLKEQITVG</sequence>
<dbReference type="AlphaFoldDB" id="A0AAW9K9Q1"/>
<dbReference type="NCBIfam" id="TIGR00426">
    <property type="entry name" value="competence protein ComEA helix-hairpin-helix repeat region"/>
    <property type="match status" value="1"/>
</dbReference>
<organism evidence="3 4">
    <name type="scientific">Carnobacterium maltaromaticum</name>
    <name type="common">Carnobacterium piscicola</name>
    <dbReference type="NCBI Taxonomy" id="2751"/>
    <lineage>
        <taxon>Bacteria</taxon>
        <taxon>Bacillati</taxon>
        <taxon>Bacillota</taxon>
        <taxon>Bacilli</taxon>
        <taxon>Lactobacillales</taxon>
        <taxon>Carnobacteriaceae</taxon>
        <taxon>Carnobacterium</taxon>
    </lineage>
</organism>
<dbReference type="SUPFAM" id="SSF47781">
    <property type="entry name" value="RuvA domain 2-like"/>
    <property type="match status" value="1"/>
</dbReference>
<dbReference type="Proteomes" id="UP001290462">
    <property type="component" value="Unassembled WGS sequence"/>
</dbReference>
<name>A0AAW9K9Q1_CARML</name>
<evidence type="ECO:0000313" key="4">
    <source>
        <dbReference type="Proteomes" id="UP001290462"/>
    </source>
</evidence>
<dbReference type="InterPro" id="IPR003583">
    <property type="entry name" value="Hlx-hairpin-Hlx_DNA-bd_motif"/>
</dbReference>
<dbReference type="InterPro" id="IPR004509">
    <property type="entry name" value="Competence_ComEA_HhH"/>
</dbReference>
<dbReference type="InterPro" id="IPR019554">
    <property type="entry name" value="Soluble_ligand-bd"/>
</dbReference>
<proteinExistence type="predicted"/>
<dbReference type="RefSeq" id="WP_056998676.1">
    <property type="nucleotide sequence ID" value="NZ_BJOJ01000006.1"/>
</dbReference>
<protein>
    <submittedName>
        <fullName evidence="3">Helix-hairpin-helix domain-containing protein</fullName>
    </submittedName>
</protein>
<dbReference type="PANTHER" id="PTHR21180">
    <property type="entry name" value="ENDONUCLEASE/EXONUCLEASE/PHOSPHATASE FAMILY DOMAIN-CONTAINING PROTEIN 1"/>
    <property type="match status" value="1"/>
</dbReference>
<dbReference type="InterPro" id="IPR051675">
    <property type="entry name" value="Endo/Exo/Phosphatase_dom_1"/>
</dbReference>
<evidence type="ECO:0000313" key="3">
    <source>
        <dbReference type="EMBL" id="MDZ5760307.1"/>
    </source>
</evidence>
<dbReference type="PANTHER" id="PTHR21180:SF32">
    <property type="entry name" value="ENDONUCLEASE_EXONUCLEASE_PHOSPHATASE FAMILY DOMAIN-CONTAINING PROTEIN 1"/>
    <property type="match status" value="1"/>
</dbReference>
<dbReference type="Gene3D" id="3.10.560.10">
    <property type="entry name" value="Outer membrane lipoprotein wza domain like"/>
    <property type="match status" value="1"/>
</dbReference>
<reference evidence="3" key="1">
    <citation type="submission" date="2023-08" db="EMBL/GenBank/DDBJ databases">
        <title>Genomic characterization of piscicolin 126 produced by Carnobacterium maltaromaticum CM22 strain isolated from salmon (Salmo salar).</title>
        <authorList>
            <person name="Gonzalez-Gragera E."/>
            <person name="Garcia-Lopez J.D."/>
            <person name="Teso-Perez C."/>
            <person name="Gimenez-Hernandez I."/>
            <person name="Peralta-Sanchez J.M."/>
            <person name="Valdivia E."/>
            <person name="Montalban-Lopez M."/>
            <person name="Martin-Platero A.M."/>
            <person name="Banos A."/>
            <person name="Martinez-Bueno M."/>
        </authorList>
    </citation>
    <scope>NUCLEOTIDE SEQUENCE</scope>
    <source>
        <strain evidence="3">CM22</strain>
    </source>
</reference>
<dbReference type="Pfam" id="PF12836">
    <property type="entry name" value="HHH_3"/>
    <property type="match status" value="1"/>
</dbReference>
<dbReference type="GO" id="GO:0006281">
    <property type="term" value="P:DNA repair"/>
    <property type="evidence" value="ECO:0007669"/>
    <property type="project" value="InterPro"/>
</dbReference>
<gene>
    <name evidence="3" type="ORF">RAK27_16840</name>
</gene>
<feature type="domain" description="Helix-hairpin-helix DNA-binding motif class 1" evidence="2">
    <location>
        <begin position="201"/>
        <end position="220"/>
    </location>
</feature>
<dbReference type="InterPro" id="IPR010994">
    <property type="entry name" value="RuvA_2-like"/>
</dbReference>
<keyword evidence="1" id="KW-0472">Membrane</keyword>
<keyword evidence="1" id="KW-1133">Transmembrane helix</keyword>
<accession>A0AAW9K9Q1</accession>
<dbReference type="GO" id="GO:0003677">
    <property type="term" value="F:DNA binding"/>
    <property type="evidence" value="ECO:0007669"/>
    <property type="project" value="InterPro"/>
</dbReference>
<dbReference type="EMBL" id="JAVBVO010000005">
    <property type="protein sequence ID" value="MDZ5760307.1"/>
    <property type="molecule type" value="Genomic_DNA"/>
</dbReference>
<dbReference type="GO" id="GO:0015627">
    <property type="term" value="C:type II protein secretion system complex"/>
    <property type="evidence" value="ECO:0007669"/>
    <property type="project" value="TreeGrafter"/>
</dbReference>
<dbReference type="Gene3D" id="1.10.150.310">
    <property type="entry name" value="Tex RuvX-like domain-like"/>
    <property type="match status" value="1"/>
</dbReference>
<comment type="caution">
    <text evidence="3">The sequence shown here is derived from an EMBL/GenBank/DDBJ whole genome shotgun (WGS) entry which is preliminary data.</text>
</comment>
<feature type="domain" description="Helix-hairpin-helix DNA-binding motif class 1" evidence="2">
    <location>
        <begin position="171"/>
        <end position="190"/>
    </location>
</feature>
<dbReference type="Pfam" id="PF10531">
    <property type="entry name" value="SLBB"/>
    <property type="match status" value="1"/>
</dbReference>
<keyword evidence="1" id="KW-0812">Transmembrane</keyword>
<evidence type="ECO:0000256" key="1">
    <source>
        <dbReference type="SAM" id="Phobius"/>
    </source>
</evidence>
<evidence type="ECO:0000259" key="2">
    <source>
        <dbReference type="SMART" id="SM00278"/>
    </source>
</evidence>